<dbReference type="Gene3D" id="3.40.50.300">
    <property type="entry name" value="P-loop containing nucleotide triphosphate hydrolases"/>
    <property type="match status" value="1"/>
</dbReference>
<sequence length="288" mass="32720">MTQNVIEIKNLVKHYKGFSLNNISFSVPMGSIMGFVGENGAGKTTTIKAILDLIHVDQGEVSIMGTAAKNLSKELKSLIGVVFDGSNLHDNLTVVNINAIMKKIYPNWDEEVYKSYLKKFQLPEGKIIKDFSRGMKMKLSITIALSHHSKLLILDEATSGLDPIIRDEILDIFLEFIQDEEHTILLSSHIISDIEKIADYVTFIHQGNIVFSKSKDELIYQHGVIRCRKEDVSAIDKSYIVGIRENNFGAEVMIQDKDRFTRKNHEFNVERTSIEEIMLFITRGKELK</sequence>
<dbReference type="Pfam" id="PF00005">
    <property type="entry name" value="ABC_tran"/>
    <property type="match status" value="1"/>
</dbReference>
<dbReference type="InterPro" id="IPR003593">
    <property type="entry name" value="AAA+_ATPase"/>
</dbReference>
<dbReference type="CDD" id="cd03230">
    <property type="entry name" value="ABC_DR_subfamily_A"/>
    <property type="match status" value="1"/>
</dbReference>
<dbReference type="InterPro" id="IPR051782">
    <property type="entry name" value="ABC_Transporter_VariousFunc"/>
</dbReference>
<keyword evidence="1" id="KW-0813">Transport</keyword>
<organism evidence="5 6">
    <name type="scientific">Mobilitalea sibirica</name>
    <dbReference type="NCBI Taxonomy" id="1462919"/>
    <lineage>
        <taxon>Bacteria</taxon>
        <taxon>Bacillati</taxon>
        <taxon>Bacillota</taxon>
        <taxon>Clostridia</taxon>
        <taxon>Lachnospirales</taxon>
        <taxon>Lachnospiraceae</taxon>
        <taxon>Mobilitalea</taxon>
    </lineage>
</organism>
<dbReference type="GO" id="GO:0016887">
    <property type="term" value="F:ATP hydrolysis activity"/>
    <property type="evidence" value="ECO:0007669"/>
    <property type="project" value="InterPro"/>
</dbReference>
<proteinExistence type="predicted"/>
<dbReference type="AlphaFoldDB" id="A0A8J7H144"/>
<dbReference type="PANTHER" id="PTHR42939">
    <property type="entry name" value="ABC TRANSPORTER ATP-BINDING PROTEIN ALBC-RELATED"/>
    <property type="match status" value="1"/>
</dbReference>
<evidence type="ECO:0000256" key="3">
    <source>
        <dbReference type="ARBA" id="ARBA00022840"/>
    </source>
</evidence>
<accession>A0A8J7H144</accession>
<dbReference type="Proteomes" id="UP000623269">
    <property type="component" value="Unassembled WGS sequence"/>
</dbReference>
<protein>
    <submittedName>
        <fullName evidence="5">ABC transporter ATP-binding protein</fullName>
    </submittedName>
</protein>
<dbReference type="GO" id="GO:0005524">
    <property type="term" value="F:ATP binding"/>
    <property type="evidence" value="ECO:0007669"/>
    <property type="project" value="UniProtKB-KW"/>
</dbReference>
<dbReference type="InterPro" id="IPR003439">
    <property type="entry name" value="ABC_transporter-like_ATP-bd"/>
</dbReference>
<dbReference type="SMART" id="SM00382">
    <property type="entry name" value="AAA"/>
    <property type="match status" value="1"/>
</dbReference>
<name>A0A8J7H144_9FIRM</name>
<reference evidence="5" key="1">
    <citation type="submission" date="2020-12" db="EMBL/GenBank/DDBJ databases">
        <title>M. sibirica DSM 26468T genome.</title>
        <authorList>
            <person name="Thieme N."/>
            <person name="Rettenmaier R."/>
            <person name="Zverlov V."/>
            <person name="Liebl W."/>
        </authorList>
    </citation>
    <scope>NUCLEOTIDE SEQUENCE</scope>
    <source>
        <strain evidence="5">DSM 26468</strain>
    </source>
</reference>
<dbReference type="EMBL" id="JAEAGR010000003">
    <property type="protein sequence ID" value="MBH1940003.1"/>
    <property type="molecule type" value="Genomic_DNA"/>
</dbReference>
<dbReference type="PANTHER" id="PTHR42939:SF3">
    <property type="entry name" value="ABC TRANSPORTER ATP-BINDING COMPONENT"/>
    <property type="match status" value="1"/>
</dbReference>
<dbReference type="InterPro" id="IPR027417">
    <property type="entry name" value="P-loop_NTPase"/>
</dbReference>
<keyword evidence="2" id="KW-0547">Nucleotide-binding</keyword>
<evidence type="ECO:0000256" key="1">
    <source>
        <dbReference type="ARBA" id="ARBA00022448"/>
    </source>
</evidence>
<evidence type="ECO:0000313" key="5">
    <source>
        <dbReference type="EMBL" id="MBH1940003.1"/>
    </source>
</evidence>
<comment type="caution">
    <text evidence="5">The sequence shown here is derived from an EMBL/GenBank/DDBJ whole genome shotgun (WGS) entry which is preliminary data.</text>
</comment>
<keyword evidence="3 5" id="KW-0067">ATP-binding</keyword>
<keyword evidence="6" id="KW-1185">Reference proteome</keyword>
<evidence type="ECO:0000259" key="4">
    <source>
        <dbReference type="PROSITE" id="PS50893"/>
    </source>
</evidence>
<dbReference type="SUPFAM" id="SSF52540">
    <property type="entry name" value="P-loop containing nucleoside triphosphate hydrolases"/>
    <property type="match status" value="1"/>
</dbReference>
<evidence type="ECO:0000256" key="2">
    <source>
        <dbReference type="ARBA" id="ARBA00022741"/>
    </source>
</evidence>
<evidence type="ECO:0000313" key="6">
    <source>
        <dbReference type="Proteomes" id="UP000623269"/>
    </source>
</evidence>
<gene>
    <name evidence="5" type="ORF">I5677_03715</name>
</gene>
<dbReference type="PROSITE" id="PS50893">
    <property type="entry name" value="ABC_TRANSPORTER_2"/>
    <property type="match status" value="1"/>
</dbReference>
<feature type="domain" description="ABC transporter" evidence="4">
    <location>
        <begin position="6"/>
        <end position="231"/>
    </location>
</feature>